<organism evidence="1">
    <name type="scientific">Candidatus Phytoplasma australasiaticum subsp. australasiaticum</name>
    <dbReference type="NCBI Taxonomy" id="2832407"/>
    <lineage>
        <taxon>Bacteria</taxon>
        <taxon>Bacillati</taxon>
        <taxon>Mycoplasmatota</taxon>
        <taxon>Mollicutes</taxon>
        <taxon>Acholeplasmatales</taxon>
        <taxon>Acholeplasmataceae</taxon>
        <taxon>Candidatus Phytoplasma</taxon>
        <taxon>16SrII (Peanut WB group)</taxon>
        <taxon>Candidatus Phytoplasma australasiaticum</taxon>
    </lineage>
</organism>
<proteinExistence type="predicted"/>
<protein>
    <submittedName>
        <fullName evidence="1">Uncharacterized protein</fullName>
    </submittedName>
</protein>
<name>A0A7S7G0F4_9MOLU</name>
<sequence>MIKGTMKIIKDTIKILLILIKEKTLTEIDRRQDESIIKFNQRFKTLTKNDQRQNENDRKQDESINKVTDKVTSFDTIHKTLTEDKYEVEKTFTQNIIDLKYKNKLIKEQNQNNQIFKKNNTKFIELAHKYLTNIYSIDTQNGYFYLKI</sequence>
<accession>A0A7S7G0F4</accession>
<evidence type="ECO:0000313" key="1">
    <source>
        <dbReference type="EMBL" id="QOX89354.1"/>
    </source>
</evidence>
<dbReference type="AlphaFoldDB" id="A0A7S7G0F4"/>
<gene>
    <name evidence="1" type="ORF">H7685_02730</name>
</gene>
<dbReference type="EMBL" id="CP060385">
    <property type="protein sequence ID" value="QOX89354.1"/>
    <property type="molecule type" value="Genomic_DNA"/>
</dbReference>
<reference evidence="1" key="1">
    <citation type="submission" date="2020-08" db="EMBL/GenBank/DDBJ databases">
        <title>Phytoplasma sp. strain PR08 associated with Phyllody Disease of Parthenium hysterophorus.</title>
        <authorList>
            <person name="Kirdat K."/>
            <person name="Tiwarekar B."/>
            <person name="Yadav A."/>
        </authorList>
    </citation>
    <scope>NUCLEOTIDE SEQUENCE [LARGE SCALE GENOMIC DNA]</scope>
    <source>
        <strain evidence="1">PR08</strain>
    </source>
</reference>